<dbReference type="InterPro" id="IPR029058">
    <property type="entry name" value="AB_hydrolase_fold"/>
</dbReference>
<dbReference type="GO" id="GO:0016298">
    <property type="term" value="F:lipase activity"/>
    <property type="evidence" value="ECO:0007669"/>
    <property type="project" value="InterPro"/>
</dbReference>
<name>A0A8S2ZHN3_9BILA</name>
<gene>
    <name evidence="2" type="ORF">BYL167_LOCUS41100</name>
    <name evidence="4" type="ORF">GIL414_LOCUS47121</name>
    <name evidence="5" type="ORF">GIL414_LOCUS51383</name>
    <name evidence="3" type="ORF">SMN809_LOCUS42310</name>
</gene>
<organism evidence="2 6">
    <name type="scientific">Rotaria magnacalcarata</name>
    <dbReference type="NCBI Taxonomy" id="392030"/>
    <lineage>
        <taxon>Eukaryota</taxon>
        <taxon>Metazoa</taxon>
        <taxon>Spiralia</taxon>
        <taxon>Gnathifera</taxon>
        <taxon>Rotifera</taxon>
        <taxon>Eurotatoria</taxon>
        <taxon>Bdelloidea</taxon>
        <taxon>Philodinida</taxon>
        <taxon>Philodinidae</taxon>
        <taxon>Rotaria</taxon>
    </lineage>
</organism>
<evidence type="ECO:0000313" key="5">
    <source>
        <dbReference type="EMBL" id="CAF4892043.1"/>
    </source>
</evidence>
<dbReference type="EMBL" id="CAJOBH010103355">
    <property type="protein sequence ID" value="CAF4624366.1"/>
    <property type="molecule type" value="Genomic_DNA"/>
</dbReference>
<feature type="domain" description="Lipase" evidence="1">
    <location>
        <begin position="6"/>
        <end position="36"/>
    </location>
</feature>
<sequence>NTELALGVGLGSSEPSGHVDFYANGGRYQPGCPSVNTLIGDIFVGQSQ</sequence>
<dbReference type="EMBL" id="CAJOBI010121784">
    <property type="protein sequence ID" value="CAF4681821.1"/>
    <property type="molecule type" value="Genomic_DNA"/>
</dbReference>
<evidence type="ECO:0000313" key="2">
    <source>
        <dbReference type="EMBL" id="CAF4624366.1"/>
    </source>
</evidence>
<dbReference type="SUPFAM" id="SSF53474">
    <property type="entry name" value="alpha/beta-Hydrolases"/>
    <property type="match status" value="1"/>
</dbReference>
<dbReference type="InterPro" id="IPR013818">
    <property type="entry name" value="Lipase"/>
</dbReference>
<dbReference type="Proteomes" id="UP000681720">
    <property type="component" value="Unassembled WGS sequence"/>
</dbReference>
<reference evidence="2" key="1">
    <citation type="submission" date="2021-02" db="EMBL/GenBank/DDBJ databases">
        <authorList>
            <person name="Nowell W R."/>
        </authorList>
    </citation>
    <scope>NUCLEOTIDE SEQUENCE</scope>
</reference>
<proteinExistence type="predicted"/>
<feature type="non-terminal residue" evidence="2">
    <location>
        <position position="48"/>
    </location>
</feature>
<feature type="non-terminal residue" evidence="2">
    <location>
        <position position="1"/>
    </location>
</feature>
<accession>A0A8S2ZHN3</accession>
<protein>
    <recommendedName>
        <fullName evidence="1">Lipase domain-containing protein</fullName>
    </recommendedName>
</protein>
<dbReference type="Pfam" id="PF00151">
    <property type="entry name" value="Lipase"/>
    <property type="match status" value="1"/>
</dbReference>
<dbReference type="AlphaFoldDB" id="A0A8S2ZHN3"/>
<dbReference type="EMBL" id="CAJOBJ010173553">
    <property type="protein sequence ID" value="CAF4892043.1"/>
    <property type="molecule type" value="Genomic_DNA"/>
</dbReference>
<comment type="caution">
    <text evidence="2">The sequence shown here is derived from an EMBL/GenBank/DDBJ whole genome shotgun (WGS) entry which is preliminary data.</text>
</comment>
<dbReference type="Gene3D" id="3.40.50.1820">
    <property type="entry name" value="alpha/beta hydrolase"/>
    <property type="match status" value="1"/>
</dbReference>
<evidence type="ECO:0000313" key="3">
    <source>
        <dbReference type="EMBL" id="CAF4681821.1"/>
    </source>
</evidence>
<dbReference type="Proteomes" id="UP000676336">
    <property type="component" value="Unassembled WGS sequence"/>
</dbReference>
<dbReference type="EMBL" id="CAJOBJ010149692">
    <property type="protein sequence ID" value="CAF4800126.1"/>
    <property type="molecule type" value="Genomic_DNA"/>
</dbReference>
<dbReference type="Proteomes" id="UP000681967">
    <property type="component" value="Unassembled WGS sequence"/>
</dbReference>
<evidence type="ECO:0000313" key="6">
    <source>
        <dbReference type="Proteomes" id="UP000681967"/>
    </source>
</evidence>
<evidence type="ECO:0000313" key="4">
    <source>
        <dbReference type="EMBL" id="CAF4800126.1"/>
    </source>
</evidence>
<evidence type="ECO:0000259" key="1">
    <source>
        <dbReference type="Pfam" id="PF00151"/>
    </source>
</evidence>